<feature type="region of interest" description="Disordered" evidence="1">
    <location>
        <begin position="1"/>
        <end position="64"/>
    </location>
</feature>
<organism evidence="2 3">
    <name type="scientific">Monascus purpureus</name>
    <name type="common">Red mold</name>
    <name type="synonym">Monascus anka</name>
    <dbReference type="NCBI Taxonomy" id="5098"/>
    <lineage>
        <taxon>Eukaryota</taxon>
        <taxon>Fungi</taxon>
        <taxon>Dikarya</taxon>
        <taxon>Ascomycota</taxon>
        <taxon>Pezizomycotina</taxon>
        <taxon>Eurotiomycetes</taxon>
        <taxon>Eurotiomycetidae</taxon>
        <taxon>Eurotiales</taxon>
        <taxon>Aspergillaceae</taxon>
        <taxon>Monascus</taxon>
    </lineage>
</organism>
<name>A0A507R572_MONPU</name>
<sequence length="159" mass="16867">MSLNTVTSGLKKPPKIQSPSIAKDVQQQPDLKETTENLTHPLLPGEFPPDEPKDKDQQEQTVSISTAFSQWSHSLLPNTLDLESSLKRPNDLAPPPAPPNSRIRSNALPSLRLNHHLPASLLRGAAAYLPGGTVCVRGCCDSAVGCFVAGCARAGAVGD</sequence>
<reference evidence="2 3" key="1">
    <citation type="submission" date="2019-06" db="EMBL/GenBank/DDBJ databases">
        <title>Wine fermentation using esterase from Monascus purpureus.</title>
        <authorList>
            <person name="Geng C."/>
            <person name="Zhang Y."/>
        </authorList>
    </citation>
    <scope>NUCLEOTIDE SEQUENCE [LARGE SCALE GENOMIC DNA]</scope>
    <source>
        <strain evidence="2">HQ1</strain>
    </source>
</reference>
<protein>
    <submittedName>
        <fullName evidence="2">Uncharacterized protein</fullName>
    </submittedName>
</protein>
<keyword evidence="3" id="KW-1185">Reference proteome</keyword>
<feature type="compositionally biased region" description="Polar residues" evidence="1">
    <location>
        <begin position="17"/>
        <end position="29"/>
    </location>
</feature>
<evidence type="ECO:0000313" key="2">
    <source>
        <dbReference type="EMBL" id="TQB77145.1"/>
    </source>
</evidence>
<dbReference type="Proteomes" id="UP000319663">
    <property type="component" value="Unassembled WGS sequence"/>
</dbReference>
<dbReference type="AlphaFoldDB" id="A0A507R572"/>
<feature type="region of interest" description="Disordered" evidence="1">
    <location>
        <begin position="82"/>
        <end position="105"/>
    </location>
</feature>
<dbReference type="EMBL" id="VIFY01000003">
    <property type="protein sequence ID" value="TQB77145.1"/>
    <property type="molecule type" value="Genomic_DNA"/>
</dbReference>
<evidence type="ECO:0000256" key="1">
    <source>
        <dbReference type="SAM" id="MobiDB-lite"/>
    </source>
</evidence>
<evidence type="ECO:0000313" key="3">
    <source>
        <dbReference type="Proteomes" id="UP000319663"/>
    </source>
</evidence>
<proteinExistence type="predicted"/>
<accession>A0A507R572</accession>
<comment type="caution">
    <text evidence="2">The sequence shown here is derived from an EMBL/GenBank/DDBJ whole genome shotgun (WGS) entry which is preliminary data.</text>
</comment>
<gene>
    <name evidence="2" type="ORF">MPDQ_004545</name>
</gene>